<evidence type="ECO:0000256" key="10">
    <source>
        <dbReference type="ARBA" id="ARBA00023204"/>
    </source>
</evidence>
<dbReference type="CDD" id="cd01121">
    <property type="entry name" value="RadA_SMS_N"/>
    <property type="match status" value="1"/>
</dbReference>
<dbReference type="NCBIfam" id="TIGR00416">
    <property type="entry name" value="sms"/>
    <property type="match status" value="1"/>
</dbReference>
<protein>
    <recommendedName>
        <fullName evidence="11 12">DNA repair protein RadA</fullName>
    </recommendedName>
</protein>
<evidence type="ECO:0000256" key="12">
    <source>
        <dbReference type="NCBIfam" id="TIGR00416"/>
    </source>
</evidence>
<accession>A0ABX0V4J5</accession>
<feature type="binding site" evidence="11">
    <location>
        <begin position="96"/>
        <end position="103"/>
    </location>
    <ligand>
        <name>ATP</name>
        <dbReference type="ChEBI" id="CHEBI:30616"/>
    </ligand>
</feature>
<dbReference type="InterPro" id="IPR041166">
    <property type="entry name" value="Rubredoxin_2"/>
</dbReference>
<dbReference type="InterPro" id="IPR020588">
    <property type="entry name" value="RecA_ATP-bd"/>
</dbReference>
<dbReference type="Pfam" id="PF18073">
    <property type="entry name" value="Zn_ribbon_LapB"/>
    <property type="match status" value="1"/>
</dbReference>
<dbReference type="RefSeq" id="WP_166954531.1">
    <property type="nucleotide sequence ID" value="NZ_JAASQI010000008.1"/>
</dbReference>
<keyword evidence="5" id="KW-0378">Hydrolase</keyword>
<proteinExistence type="inferred from homology"/>
<evidence type="ECO:0000313" key="16">
    <source>
        <dbReference type="Proteomes" id="UP001429580"/>
    </source>
</evidence>
<keyword evidence="7 11" id="KW-0067">ATP-binding</keyword>
<evidence type="ECO:0000256" key="11">
    <source>
        <dbReference type="HAMAP-Rule" id="MF_01498"/>
    </source>
</evidence>
<dbReference type="SUPFAM" id="SSF52540">
    <property type="entry name" value="P-loop containing nucleoside triphosphate hydrolases"/>
    <property type="match status" value="1"/>
</dbReference>
<keyword evidence="10 11" id="KW-0234">DNA repair</keyword>
<feature type="short sequence motif" description="RadA KNRFG motif" evidence="11">
    <location>
        <begin position="254"/>
        <end position="258"/>
    </location>
</feature>
<comment type="function">
    <text evidence="11">Plays a role in repairing double-strand DNA breaks, probably involving stabilizing or processing branched DNA or blocked replication forks.</text>
</comment>
<keyword evidence="3 11" id="KW-0227">DNA damage</keyword>
<evidence type="ECO:0000256" key="8">
    <source>
        <dbReference type="ARBA" id="ARBA00023016"/>
    </source>
</evidence>
<dbReference type="InterPro" id="IPR014721">
    <property type="entry name" value="Ribsml_uS5_D2-typ_fold_subgr"/>
</dbReference>
<dbReference type="Gene3D" id="3.40.50.300">
    <property type="entry name" value="P-loop containing nucleotide triphosphate hydrolases"/>
    <property type="match status" value="1"/>
</dbReference>
<name>A0ABX0V4J5_9HYPH</name>
<evidence type="ECO:0000256" key="4">
    <source>
        <dbReference type="ARBA" id="ARBA00022771"/>
    </source>
</evidence>
<feature type="region of interest" description="Lon-protease-like" evidence="11">
    <location>
        <begin position="353"/>
        <end position="471"/>
    </location>
</feature>
<comment type="caution">
    <text evidence="15">The sequence shown here is derived from an EMBL/GenBank/DDBJ whole genome shotgun (WGS) entry which is preliminary data.</text>
</comment>
<dbReference type="PANTHER" id="PTHR32472">
    <property type="entry name" value="DNA REPAIR PROTEIN RADA"/>
    <property type="match status" value="1"/>
</dbReference>
<evidence type="ECO:0000256" key="2">
    <source>
        <dbReference type="ARBA" id="ARBA00022741"/>
    </source>
</evidence>
<keyword evidence="2 11" id="KW-0547">Nucleotide-binding</keyword>
<dbReference type="EMBL" id="JAASQI010000008">
    <property type="protein sequence ID" value="NIJ59330.1"/>
    <property type="molecule type" value="Genomic_DNA"/>
</dbReference>
<organism evidence="15 16">
    <name type="scientific">Pseudochelatococcus lubricantis</name>
    <dbReference type="NCBI Taxonomy" id="1538102"/>
    <lineage>
        <taxon>Bacteria</taxon>
        <taxon>Pseudomonadati</taxon>
        <taxon>Pseudomonadota</taxon>
        <taxon>Alphaproteobacteria</taxon>
        <taxon>Hyphomicrobiales</taxon>
        <taxon>Chelatococcaceae</taxon>
        <taxon>Pseudochelatococcus</taxon>
    </lineage>
</organism>
<evidence type="ECO:0000259" key="14">
    <source>
        <dbReference type="PROSITE" id="PS50162"/>
    </source>
</evidence>
<dbReference type="HAMAP" id="MF_01498">
    <property type="entry name" value="RadA_bact"/>
    <property type="match status" value="1"/>
</dbReference>
<dbReference type="PROSITE" id="PS50162">
    <property type="entry name" value="RECA_2"/>
    <property type="match status" value="1"/>
</dbReference>
<keyword evidence="4 13" id="KW-0863">Zinc-finger</keyword>
<comment type="domain">
    <text evidence="11">The middle region has homology to RecA with ATPase motifs including the RadA KNRFG motif, while the C-terminus is homologous to Lon protease.</text>
</comment>
<evidence type="ECO:0000256" key="5">
    <source>
        <dbReference type="ARBA" id="ARBA00022801"/>
    </source>
</evidence>
<evidence type="ECO:0000256" key="7">
    <source>
        <dbReference type="ARBA" id="ARBA00022840"/>
    </source>
</evidence>
<dbReference type="Pfam" id="PF13541">
    <property type="entry name" value="ChlI"/>
    <property type="match status" value="1"/>
</dbReference>
<comment type="function">
    <text evidence="13">DNA-dependent ATPase involved in processing of recombination intermediates, plays a role in repairing DNA breaks. Stimulates the branch migration of RecA-mediated strand transfer reactions, allowing the 3' invading strand to extend heteroduplex DNA faster. Binds ssDNA in the presence of ADP but not other nucleotides, has ATPase activity that is stimulated by ssDNA and various branched DNA structures, but inhibited by SSB. Does not have RecA's homology-searching function.</text>
</comment>
<dbReference type="SUPFAM" id="SSF54211">
    <property type="entry name" value="Ribosomal protein S5 domain 2-like"/>
    <property type="match status" value="1"/>
</dbReference>
<sequence length="471" mass="48458">MARSPSYICQSCGAVYSRWQGKCDACGGWNTLAQEAVAAPVAGAVRGGARGKGRVFALEGLKGDSREAPRVASGIAELDRVTGGGFVPGSVILIGGDPGIGKSTLLTQACAALARRGRRVAYISGEEAVAQVRLRAERLGLTDAPVELAAETNVEDIVATLGAGAPPQLAVIDSIQTMWSSAVEAAPGTVTQVRGSAQALIRFAKTTGTTVILVGHVTKDGQIAGPRVVEHMVDAVVSFEGDSGHHFRILRAVKNRFGPTDEIGVFEMTGHGLSEVANPSALFLAGRDLSAPGTAVFAGMEGTRPLLVEIQALVAPSSLGTPRRAVVGWDPSRLSMVLAVLEARGGLKLGQHDVYLNVAGGLRINEPAADLAAAAALISSLAGAPLSPETVYFGEIGLSGAIRPVAQAPARLKEAGKLGFSRAVVPAALKDAPDASPLALQSLGHIADLVAAIAARRPQTPRERRSLSADR</sequence>
<comment type="similarity">
    <text evidence="11 13">Belongs to the RecA family. RadA subfamily.</text>
</comment>
<evidence type="ECO:0000256" key="9">
    <source>
        <dbReference type="ARBA" id="ARBA00023125"/>
    </source>
</evidence>
<evidence type="ECO:0000256" key="6">
    <source>
        <dbReference type="ARBA" id="ARBA00022833"/>
    </source>
</evidence>
<feature type="domain" description="RecA family profile 1" evidence="14">
    <location>
        <begin position="67"/>
        <end position="217"/>
    </location>
</feature>
<dbReference type="InterPro" id="IPR020568">
    <property type="entry name" value="Ribosomal_Su5_D2-typ_SF"/>
</dbReference>
<keyword evidence="1 11" id="KW-0479">Metal-binding</keyword>
<dbReference type="InterPro" id="IPR027417">
    <property type="entry name" value="P-loop_NTPase"/>
</dbReference>
<dbReference type="Proteomes" id="UP001429580">
    <property type="component" value="Unassembled WGS sequence"/>
</dbReference>
<dbReference type="PANTHER" id="PTHR32472:SF10">
    <property type="entry name" value="DNA REPAIR PROTEIN RADA-LIKE PROTEIN"/>
    <property type="match status" value="1"/>
</dbReference>
<reference evidence="15 16" key="1">
    <citation type="submission" date="2020-03" db="EMBL/GenBank/DDBJ databases">
        <title>Genomic Encyclopedia of Type Strains, Phase IV (KMG-IV): sequencing the most valuable type-strain genomes for metagenomic binning, comparative biology and taxonomic classification.</title>
        <authorList>
            <person name="Goeker M."/>
        </authorList>
    </citation>
    <scope>NUCLEOTIDE SEQUENCE [LARGE SCALE GENOMIC DNA]</scope>
    <source>
        <strain evidence="15 16">DSM 103870</strain>
    </source>
</reference>
<dbReference type="PRINTS" id="PR01874">
    <property type="entry name" value="DNAREPAIRADA"/>
</dbReference>
<evidence type="ECO:0000256" key="1">
    <source>
        <dbReference type="ARBA" id="ARBA00022723"/>
    </source>
</evidence>
<keyword evidence="16" id="KW-1185">Reference proteome</keyword>
<dbReference type="Pfam" id="PF13481">
    <property type="entry name" value="AAA_25"/>
    <property type="match status" value="1"/>
</dbReference>
<dbReference type="InterPro" id="IPR004504">
    <property type="entry name" value="DNA_repair_RadA"/>
</dbReference>
<evidence type="ECO:0000313" key="15">
    <source>
        <dbReference type="EMBL" id="NIJ59330.1"/>
    </source>
</evidence>
<evidence type="ECO:0000256" key="3">
    <source>
        <dbReference type="ARBA" id="ARBA00022763"/>
    </source>
</evidence>
<keyword evidence="9 11" id="KW-0238">DNA-binding</keyword>
<evidence type="ECO:0000256" key="13">
    <source>
        <dbReference type="RuleBase" id="RU003555"/>
    </source>
</evidence>
<keyword evidence="8 11" id="KW-0346">Stress response</keyword>
<keyword evidence="6 13" id="KW-0862">Zinc</keyword>
<dbReference type="SMART" id="SM00382">
    <property type="entry name" value="AAA"/>
    <property type="match status" value="1"/>
</dbReference>
<dbReference type="InterPro" id="IPR003593">
    <property type="entry name" value="AAA+_ATPase"/>
</dbReference>
<dbReference type="Gene3D" id="3.30.230.10">
    <property type="match status" value="1"/>
</dbReference>
<gene>
    <name evidence="11" type="primary">radA</name>
    <name evidence="15" type="ORF">FHS82_003185</name>
</gene>